<reference evidence="3" key="1">
    <citation type="submission" date="2020-10" db="EMBL/GenBank/DDBJ databases">
        <title>Genome sequences of Pseudomonas isolates.</title>
        <authorList>
            <person name="Wessels L."/>
            <person name="Reich F."/>
            <person name="Hammerl J."/>
        </authorList>
    </citation>
    <scope>NUCLEOTIDE SEQUENCE</scope>
    <source>
        <strain evidence="3">20-MO00640-0</strain>
    </source>
</reference>
<dbReference type="GO" id="GO:0016747">
    <property type="term" value="F:acyltransferase activity, transferring groups other than amino-acyl groups"/>
    <property type="evidence" value="ECO:0007669"/>
    <property type="project" value="InterPro"/>
</dbReference>
<protein>
    <submittedName>
        <fullName evidence="3">Acyltransferase</fullName>
    </submittedName>
</protein>
<feature type="transmembrane region" description="Helical" evidence="1">
    <location>
        <begin position="53"/>
        <end position="76"/>
    </location>
</feature>
<proteinExistence type="predicted"/>
<evidence type="ECO:0000259" key="2">
    <source>
        <dbReference type="Pfam" id="PF01757"/>
    </source>
</evidence>
<evidence type="ECO:0000313" key="3">
    <source>
        <dbReference type="EMBL" id="MBF8735428.1"/>
    </source>
</evidence>
<dbReference type="Proteomes" id="UP000639504">
    <property type="component" value="Unassembled WGS sequence"/>
</dbReference>
<evidence type="ECO:0000256" key="1">
    <source>
        <dbReference type="SAM" id="Phobius"/>
    </source>
</evidence>
<keyword evidence="1" id="KW-0812">Transmembrane</keyword>
<accession>A0AAW4BUX4</accession>
<feature type="transmembrane region" description="Helical" evidence="1">
    <location>
        <begin position="277"/>
        <end position="296"/>
    </location>
</feature>
<feature type="transmembrane region" description="Helical" evidence="1">
    <location>
        <begin position="159"/>
        <end position="181"/>
    </location>
</feature>
<feature type="transmembrane region" description="Helical" evidence="1">
    <location>
        <begin position="12"/>
        <end position="33"/>
    </location>
</feature>
<dbReference type="PANTHER" id="PTHR23028:SF134">
    <property type="entry name" value="PUTATIVE (AFU_ORTHOLOGUE AFUA_4G08520)-RELATED"/>
    <property type="match status" value="1"/>
</dbReference>
<keyword evidence="3" id="KW-0012">Acyltransferase</keyword>
<feature type="transmembrane region" description="Helical" evidence="1">
    <location>
        <begin position="97"/>
        <end position="116"/>
    </location>
</feature>
<sequence>MSLSKLDGIRGLAAVIVIFSHALFWYYPAMHLGVRTKGRPLDGIEWFDSPFSFFYRGGFSVSMFFILSGLVLTYSISRHTDVLDSIRKASVKRYIRLGVPVAASVLIGCILMKLGVYEAPNISPTPVLSTPYLFNATWNGAIRDAIYGALALGDSRYNYVLWTIQIELIGSFAIFAAFALFGGNALVYRIFCIAAFLALSASTNKTAMYTSLFFLGSMLITFRFDEEKISATRTAICLIGLFVGLYLAGFHSASASYAILGNMTRSLSAITGYQPSWLLIIPAFGGLIILLSVLNAQRAFAILDSAPMKWLGKLSFSLYLLHTFILVVVAQFFCKHLGMSFAAMTLTLVTTIALTLLASYFFYLKVDLPAIALANKFSSLLLDQKSKSPKVLSEQQPTQA</sequence>
<keyword evidence="3" id="KW-0808">Transferase</keyword>
<keyword evidence="1" id="KW-1133">Transmembrane helix</keyword>
<keyword evidence="1" id="KW-0472">Membrane</keyword>
<dbReference type="RefSeq" id="WP_178081786.1">
    <property type="nucleotide sequence ID" value="NZ_JADLJW010000021.1"/>
</dbReference>
<dbReference type="InterPro" id="IPR050879">
    <property type="entry name" value="Acyltransferase_3"/>
</dbReference>
<feature type="transmembrane region" description="Helical" evidence="1">
    <location>
        <begin position="236"/>
        <end position="257"/>
    </location>
</feature>
<name>A0AAW4BUX4_PSEPU</name>
<organism evidence="3 4">
    <name type="scientific">Pseudomonas putida</name>
    <name type="common">Arthrobacter siderocapsulatus</name>
    <dbReference type="NCBI Taxonomy" id="303"/>
    <lineage>
        <taxon>Bacteria</taxon>
        <taxon>Pseudomonadati</taxon>
        <taxon>Pseudomonadota</taxon>
        <taxon>Gammaproteobacteria</taxon>
        <taxon>Pseudomonadales</taxon>
        <taxon>Pseudomonadaceae</taxon>
        <taxon>Pseudomonas</taxon>
    </lineage>
</organism>
<feature type="transmembrane region" description="Helical" evidence="1">
    <location>
        <begin position="186"/>
        <end position="201"/>
    </location>
</feature>
<feature type="domain" description="Acyltransferase 3" evidence="2">
    <location>
        <begin position="5"/>
        <end position="360"/>
    </location>
</feature>
<feature type="transmembrane region" description="Helical" evidence="1">
    <location>
        <begin position="339"/>
        <end position="363"/>
    </location>
</feature>
<dbReference type="Pfam" id="PF01757">
    <property type="entry name" value="Acyl_transf_3"/>
    <property type="match status" value="1"/>
</dbReference>
<dbReference type="InterPro" id="IPR002656">
    <property type="entry name" value="Acyl_transf_3_dom"/>
</dbReference>
<dbReference type="AlphaFoldDB" id="A0AAW4BUX4"/>
<feature type="transmembrane region" description="Helical" evidence="1">
    <location>
        <begin position="316"/>
        <end position="333"/>
    </location>
</feature>
<dbReference type="EMBL" id="JADLKB010000006">
    <property type="protein sequence ID" value="MBF8735428.1"/>
    <property type="molecule type" value="Genomic_DNA"/>
</dbReference>
<gene>
    <name evidence="3" type="ORF">IR015_08380</name>
</gene>
<dbReference type="PANTHER" id="PTHR23028">
    <property type="entry name" value="ACETYLTRANSFERASE"/>
    <property type="match status" value="1"/>
</dbReference>
<feature type="transmembrane region" description="Helical" evidence="1">
    <location>
        <begin position="207"/>
        <end position="224"/>
    </location>
</feature>
<evidence type="ECO:0000313" key="4">
    <source>
        <dbReference type="Proteomes" id="UP000639504"/>
    </source>
</evidence>
<comment type="caution">
    <text evidence="3">The sequence shown here is derived from an EMBL/GenBank/DDBJ whole genome shotgun (WGS) entry which is preliminary data.</text>
</comment>